<keyword evidence="3" id="KW-1185">Reference proteome</keyword>
<dbReference type="CDD" id="cd02440">
    <property type="entry name" value="AdoMet_MTases"/>
    <property type="match status" value="1"/>
</dbReference>
<keyword evidence="2" id="KW-0489">Methyltransferase</keyword>
<dbReference type="GO" id="GO:0032259">
    <property type="term" value="P:methylation"/>
    <property type="evidence" value="ECO:0007669"/>
    <property type="project" value="UniProtKB-KW"/>
</dbReference>
<accession>A0ABW3M1R7</accession>
<dbReference type="Proteomes" id="UP001597045">
    <property type="component" value="Unassembled WGS sequence"/>
</dbReference>
<evidence type="ECO:0000313" key="2">
    <source>
        <dbReference type="EMBL" id="MFD1044558.1"/>
    </source>
</evidence>
<dbReference type="GO" id="GO:0008168">
    <property type="term" value="F:methyltransferase activity"/>
    <property type="evidence" value="ECO:0007669"/>
    <property type="project" value="UniProtKB-KW"/>
</dbReference>
<name>A0ABW3M1R7_9PSEU</name>
<dbReference type="InterPro" id="IPR029063">
    <property type="entry name" value="SAM-dependent_MTases_sf"/>
</dbReference>
<keyword evidence="2" id="KW-0808">Transferase</keyword>
<dbReference type="Gene3D" id="2.180.10.10">
    <property type="entry name" value="RHS repeat-associated core"/>
    <property type="match status" value="1"/>
</dbReference>
<organism evidence="2 3">
    <name type="scientific">Kibdelosporangium lantanae</name>
    <dbReference type="NCBI Taxonomy" id="1497396"/>
    <lineage>
        <taxon>Bacteria</taxon>
        <taxon>Bacillati</taxon>
        <taxon>Actinomycetota</taxon>
        <taxon>Actinomycetes</taxon>
        <taxon>Pseudonocardiales</taxon>
        <taxon>Pseudonocardiaceae</taxon>
        <taxon>Kibdelosporangium</taxon>
    </lineage>
</organism>
<gene>
    <name evidence="2" type="ORF">ACFQ1S_02590</name>
</gene>
<protein>
    <submittedName>
        <fullName evidence="2">Methyltransferase</fullName>
    </submittedName>
</protein>
<feature type="domain" description="Methyltransferase type 12" evidence="1">
    <location>
        <begin position="286"/>
        <end position="386"/>
    </location>
</feature>
<feature type="non-terminal residue" evidence="2">
    <location>
        <position position="1"/>
    </location>
</feature>
<dbReference type="SUPFAM" id="SSF53335">
    <property type="entry name" value="S-adenosyl-L-methionine-dependent methyltransferases"/>
    <property type="match status" value="1"/>
</dbReference>
<proteinExistence type="predicted"/>
<dbReference type="Gene3D" id="3.40.50.150">
    <property type="entry name" value="Vaccinia Virus protein VP39"/>
    <property type="match status" value="1"/>
</dbReference>
<sequence>SYTYDNLGRRTAEFDGPAASGTKIAAWDYDTLLKGQLTDSVRYVDGKAYTAAKTGYTATGQPTGMKLTVPTSETGLGGTYQFNYTYDPLTQAVQTSTSPGKGGLPDETMTTLYDPLGKPSVLYATNTSGTTTTLVSETDYNPFGQVLRLNYQDKADPHQVSTTNTYKDGTNQLWTTLSERATATGHQIANRTYDYDPGGNITRIADTPLDATADVQCYANDYRQRLAEWHAIHDEHYATAAGPDLGADFSIWVSSYDGKLIPLPEMEEWRATTVARIRALQPRRVLEIGVGNGLLLAHLAPHCESYWATDFSTAVIDRLADQLADRPDLVDRVTLLNRTADTFTGIPTGFFDVVVINSVVQYFPSAAYCIDVFDKCADVLTADGTLFVGDVRNLRLLETFHAGVTAARAVGVLGGTAQTDTFRQNLALERELLIEPAFFPAYATTRFRSATTMLKRGEAQNELTRYRYDVVLTKTRREVGEVPVVRWGLDHRDVGDALMWAEVESVNGFWLNGIPNGRLSADLTALRELTGQPHVEVSGVQPELVMRAGEAAGYRTRAQWSEGGDDHTFDVLFIRGPLNEGDFEPTEPSSLVVAGDLRRHFNRPVAGQNDRVPQSRR</sequence>
<dbReference type="InterPro" id="IPR013217">
    <property type="entry name" value="Methyltransf_12"/>
</dbReference>
<evidence type="ECO:0000259" key="1">
    <source>
        <dbReference type="Pfam" id="PF08242"/>
    </source>
</evidence>
<evidence type="ECO:0000313" key="3">
    <source>
        <dbReference type="Proteomes" id="UP001597045"/>
    </source>
</evidence>
<dbReference type="EMBL" id="JBHTIS010000075">
    <property type="protein sequence ID" value="MFD1044558.1"/>
    <property type="molecule type" value="Genomic_DNA"/>
</dbReference>
<reference evidence="3" key="1">
    <citation type="journal article" date="2019" name="Int. J. Syst. Evol. Microbiol.">
        <title>The Global Catalogue of Microorganisms (GCM) 10K type strain sequencing project: providing services to taxonomists for standard genome sequencing and annotation.</title>
        <authorList>
            <consortium name="The Broad Institute Genomics Platform"/>
            <consortium name="The Broad Institute Genome Sequencing Center for Infectious Disease"/>
            <person name="Wu L."/>
            <person name="Ma J."/>
        </authorList>
    </citation>
    <scope>NUCLEOTIDE SEQUENCE [LARGE SCALE GENOMIC DNA]</scope>
    <source>
        <strain evidence="3">JCM 31486</strain>
    </source>
</reference>
<comment type="caution">
    <text evidence="2">The sequence shown here is derived from an EMBL/GenBank/DDBJ whole genome shotgun (WGS) entry which is preliminary data.</text>
</comment>
<dbReference type="Pfam" id="PF08242">
    <property type="entry name" value="Methyltransf_12"/>
    <property type="match status" value="1"/>
</dbReference>